<evidence type="ECO:0000313" key="7">
    <source>
        <dbReference type="EMBL" id="MST70401.1"/>
    </source>
</evidence>
<evidence type="ECO:0000256" key="1">
    <source>
        <dbReference type="ARBA" id="ARBA00004141"/>
    </source>
</evidence>
<evidence type="ECO:0000256" key="3">
    <source>
        <dbReference type="ARBA" id="ARBA00022692"/>
    </source>
</evidence>
<dbReference type="InterPro" id="IPR045225">
    <property type="entry name" value="Uracil/uridine/allantoin_perm"/>
</dbReference>
<organism evidence="7 8">
    <name type="scientific">Mogibacterium kristiansenii</name>
    <dbReference type="NCBI Taxonomy" id="2606708"/>
    <lineage>
        <taxon>Bacteria</taxon>
        <taxon>Bacillati</taxon>
        <taxon>Bacillota</taxon>
        <taxon>Clostridia</taxon>
        <taxon>Peptostreptococcales</taxon>
        <taxon>Anaerovoracaceae</taxon>
        <taxon>Mogibacterium</taxon>
    </lineage>
</organism>
<dbReference type="Gene3D" id="1.10.4160.10">
    <property type="entry name" value="Hydantoin permease"/>
    <property type="match status" value="1"/>
</dbReference>
<feature type="transmembrane region" description="Helical" evidence="6">
    <location>
        <begin position="207"/>
        <end position="227"/>
    </location>
</feature>
<feature type="transmembrane region" description="Helical" evidence="6">
    <location>
        <begin position="35"/>
        <end position="54"/>
    </location>
</feature>
<gene>
    <name evidence="7" type="ORF">FYJ65_03450</name>
</gene>
<dbReference type="InterPro" id="IPR001248">
    <property type="entry name" value="Pur-cyt_permease"/>
</dbReference>
<sequence length="457" mass="50022">MSNEKNQEVVQKKQDDSIRPIPWEKRTMNWGSNTMLWLGGCISIGTLAMGSAQMETGLNLLQLFLAVLIGSTILVIGIAMNDQFGYTTGAPYSVHLKSAYGTKGNILPSMLRGLPAIVWYGYQTWLGGAAINNIVKLIFGYDNIWLWFIVFQVVQILLSIKGFQGAKWVGNIGGTVIVFAMIYLLYICLTTQWDVISTNLMNKSGTWGLPFVAAIIAFFGNSTTVMLNASDYSREMKQGYSAPVRGFSYFMAMVPATVMLGIIGAMASTATGIANPINAFAEMVDNKAILVVTLAFIIFAQLSTNLASNVIPPAYVFMDAFKMKHKTAVILIGILAVATCPWILTNDSSAAGLSLFVKIYSAFFAPIFAVLIVDFFILHRRKFTEEQLEDLYDDNGSKKGVNMAAIIATVIGAVIGLLNVDLSFFTATIPTGIVYYLLMKNMKSVEGFRKGTVLEKK</sequence>
<name>A0A6N7XLE5_9FIRM</name>
<dbReference type="PANTHER" id="PTHR30618">
    <property type="entry name" value="NCS1 FAMILY PURINE/PYRIMIDINE TRANSPORTER"/>
    <property type="match status" value="1"/>
</dbReference>
<feature type="transmembrane region" description="Helical" evidence="6">
    <location>
        <begin position="288"/>
        <end position="307"/>
    </location>
</feature>
<feature type="transmembrane region" description="Helical" evidence="6">
    <location>
        <begin position="247"/>
        <end position="268"/>
    </location>
</feature>
<dbReference type="CDD" id="cd10323">
    <property type="entry name" value="SLC-NCS1sbd"/>
    <property type="match status" value="1"/>
</dbReference>
<keyword evidence="5 6" id="KW-0472">Membrane</keyword>
<feature type="transmembrane region" description="Helical" evidence="6">
    <location>
        <begin position="424"/>
        <end position="439"/>
    </location>
</feature>
<dbReference type="GO" id="GO:0005886">
    <property type="term" value="C:plasma membrane"/>
    <property type="evidence" value="ECO:0007669"/>
    <property type="project" value="TreeGrafter"/>
</dbReference>
<evidence type="ECO:0000256" key="6">
    <source>
        <dbReference type="SAM" id="Phobius"/>
    </source>
</evidence>
<comment type="subcellular location">
    <subcellularLocation>
        <location evidence="1">Membrane</location>
        <topology evidence="1">Multi-pass membrane protein</topology>
    </subcellularLocation>
</comment>
<dbReference type="EMBL" id="VUNA01000005">
    <property type="protein sequence ID" value="MST70401.1"/>
    <property type="molecule type" value="Genomic_DNA"/>
</dbReference>
<dbReference type="Proteomes" id="UP000469424">
    <property type="component" value="Unassembled WGS sequence"/>
</dbReference>
<dbReference type="RefSeq" id="WP_154553967.1">
    <property type="nucleotide sequence ID" value="NZ_VUNA01000005.1"/>
</dbReference>
<feature type="transmembrane region" description="Helical" evidence="6">
    <location>
        <begin position="60"/>
        <end position="80"/>
    </location>
</feature>
<feature type="transmembrane region" description="Helical" evidence="6">
    <location>
        <begin position="168"/>
        <end position="187"/>
    </location>
</feature>
<feature type="transmembrane region" description="Helical" evidence="6">
    <location>
        <begin position="400"/>
        <end position="418"/>
    </location>
</feature>
<reference evidence="7 8" key="1">
    <citation type="submission" date="2019-08" db="EMBL/GenBank/DDBJ databases">
        <title>In-depth cultivation of the pig gut microbiome towards novel bacterial diversity and tailored functional studies.</title>
        <authorList>
            <person name="Wylensek D."/>
            <person name="Hitch T.C.A."/>
            <person name="Clavel T."/>
        </authorList>
    </citation>
    <scope>NUCLEOTIDE SEQUENCE [LARGE SCALE GENOMIC DNA]</scope>
    <source>
        <strain evidence="7 8">WCA-MUC-591-APC-4B</strain>
    </source>
</reference>
<dbReference type="GO" id="GO:0015205">
    <property type="term" value="F:nucleobase transmembrane transporter activity"/>
    <property type="evidence" value="ECO:0007669"/>
    <property type="project" value="TreeGrafter"/>
</dbReference>
<dbReference type="AlphaFoldDB" id="A0A6N7XLE5"/>
<dbReference type="Pfam" id="PF02133">
    <property type="entry name" value="Transp_cyt_pur"/>
    <property type="match status" value="1"/>
</dbReference>
<feature type="transmembrane region" description="Helical" evidence="6">
    <location>
        <begin position="357"/>
        <end position="379"/>
    </location>
</feature>
<comment type="caution">
    <text evidence="7">The sequence shown here is derived from an EMBL/GenBank/DDBJ whole genome shotgun (WGS) entry which is preliminary data.</text>
</comment>
<keyword evidence="8" id="KW-1185">Reference proteome</keyword>
<keyword evidence="3 6" id="KW-0812">Transmembrane</keyword>
<dbReference type="PANTHER" id="PTHR30618:SF0">
    <property type="entry name" value="PURINE-URACIL PERMEASE NCS1"/>
    <property type="match status" value="1"/>
</dbReference>
<evidence type="ECO:0000256" key="5">
    <source>
        <dbReference type="ARBA" id="ARBA00023136"/>
    </source>
</evidence>
<comment type="similarity">
    <text evidence="2">Belongs to the purine-cytosine permease (2.A.39) family.</text>
</comment>
<keyword evidence="4 6" id="KW-1133">Transmembrane helix</keyword>
<evidence type="ECO:0000256" key="4">
    <source>
        <dbReference type="ARBA" id="ARBA00022989"/>
    </source>
</evidence>
<protein>
    <submittedName>
        <fullName evidence="7">Transporter</fullName>
    </submittedName>
</protein>
<feature type="transmembrane region" description="Helical" evidence="6">
    <location>
        <begin position="144"/>
        <end position="161"/>
    </location>
</feature>
<evidence type="ECO:0000256" key="2">
    <source>
        <dbReference type="ARBA" id="ARBA00008974"/>
    </source>
</evidence>
<accession>A0A6N7XLE5</accession>
<proteinExistence type="inferred from homology"/>
<evidence type="ECO:0000313" key="8">
    <source>
        <dbReference type="Proteomes" id="UP000469424"/>
    </source>
</evidence>
<feature type="transmembrane region" description="Helical" evidence="6">
    <location>
        <begin position="328"/>
        <end position="345"/>
    </location>
</feature>